<evidence type="ECO:0000313" key="1">
    <source>
        <dbReference type="EMBL" id="KZP28732.1"/>
    </source>
</evidence>
<feature type="non-terminal residue" evidence="1">
    <location>
        <position position="1"/>
    </location>
</feature>
<protein>
    <submittedName>
        <fullName evidence="1">Uncharacterized protein</fullName>
    </submittedName>
</protein>
<dbReference type="AlphaFoldDB" id="A0A166RWG3"/>
<keyword evidence="2" id="KW-1185">Reference proteome</keyword>
<dbReference type="EMBL" id="KV417502">
    <property type="protein sequence ID" value="KZP28732.1"/>
    <property type="molecule type" value="Genomic_DNA"/>
</dbReference>
<dbReference type="Proteomes" id="UP000076532">
    <property type="component" value="Unassembled WGS sequence"/>
</dbReference>
<evidence type="ECO:0000313" key="2">
    <source>
        <dbReference type="Proteomes" id="UP000076532"/>
    </source>
</evidence>
<gene>
    <name evidence="1" type="ORF">FIBSPDRAFT_852448</name>
</gene>
<accession>A0A166RWG3</accession>
<proteinExistence type="predicted"/>
<sequence>LGQASIWRSKLTFFSNPATSRKLSGVWIVHLWHSCVITTGSATGPSRTFCLPAAVELLLHRHCTIHRICVVCEAALDRSN</sequence>
<organism evidence="1 2">
    <name type="scientific">Athelia psychrophila</name>
    <dbReference type="NCBI Taxonomy" id="1759441"/>
    <lineage>
        <taxon>Eukaryota</taxon>
        <taxon>Fungi</taxon>
        <taxon>Dikarya</taxon>
        <taxon>Basidiomycota</taxon>
        <taxon>Agaricomycotina</taxon>
        <taxon>Agaricomycetes</taxon>
        <taxon>Agaricomycetidae</taxon>
        <taxon>Atheliales</taxon>
        <taxon>Atheliaceae</taxon>
        <taxon>Athelia</taxon>
    </lineage>
</organism>
<name>A0A166RWG3_9AGAM</name>
<reference evidence="1 2" key="1">
    <citation type="journal article" date="2016" name="Mol. Biol. Evol.">
        <title>Comparative Genomics of Early-Diverging Mushroom-Forming Fungi Provides Insights into the Origins of Lignocellulose Decay Capabilities.</title>
        <authorList>
            <person name="Nagy L.G."/>
            <person name="Riley R."/>
            <person name="Tritt A."/>
            <person name="Adam C."/>
            <person name="Daum C."/>
            <person name="Floudas D."/>
            <person name="Sun H."/>
            <person name="Yadav J.S."/>
            <person name="Pangilinan J."/>
            <person name="Larsson K.H."/>
            <person name="Matsuura K."/>
            <person name="Barry K."/>
            <person name="Labutti K."/>
            <person name="Kuo R."/>
            <person name="Ohm R.A."/>
            <person name="Bhattacharya S.S."/>
            <person name="Shirouzu T."/>
            <person name="Yoshinaga Y."/>
            <person name="Martin F.M."/>
            <person name="Grigoriev I.V."/>
            <person name="Hibbett D.S."/>
        </authorList>
    </citation>
    <scope>NUCLEOTIDE SEQUENCE [LARGE SCALE GENOMIC DNA]</scope>
    <source>
        <strain evidence="1 2">CBS 109695</strain>
    </source>
</reference>